<dbReference type="Gene3D" id="2.30.110.10">
    <property type="entry name" value="Electron Transport, Fmn-binding Protein, Chain A"/>
    <property type="match status" value="1"/>
</dbReference>
<dbReference type="InterPro" id="IPR011576">
    <property type="entry name" value="Pyridox_Oxase_N"/>
</dbReference>
<evidence type="ECO:0000313" key="2">
    <source>
        <dbReference type="EMBL" id="GEC24939.1"/>
    </source>
</evidence>
<dbReference type="SUPFAM" id="SSF50475">
    <property type="entry name" value="FMN-binding split barrel"/>
    <property type="match status" value="1"/>
</dbReference>
<protein>
    <recommendedName>
        <fullName evidence="1">Pyridoxamine 5'-phosphate oxidase N-terminal domain-containing protein</fullName>
    </recommendedName>
</protein>
<sequence>MPTMSNGAARESVSTEEFLARPLVAHVATSGPTVRPIWFLWEEAAVWWITGDYSRLPRRLAADPDVVVVVDSCDLATGEVLQVVMSGSAEVVDMDLDRARRKLTRYLGPDPGGWPERFRAVLRRPDTRLVRLVPRRAPTVVDLSF</sequence>
<evidence type="ECO:0000259" key="1">
    <source>
        <dbReference type="Pfam" id="PF01243"/>
    </source>
</evidence>
<proteinExistence type="predicted"/>
<gene>
    <name evidence="2" type="ORF">PSA01_19680</name>
</gene>
<accession>A0ABQ0RX70</accession>
<dbReference type="InterPro" id="IPR012349">
    <property type="entry name" value="Split_barrel_FMN-bd"/>
</dbReference>
<name>A0ABQ0RX70_9PSEU</name>
<evidence type="ECO:0000313" key="3">
    <source>
        <dbReference type="Proteomes" id="UP000320693"/>
    </source>
</evidence>
<dbReference type="Pfam" id="PF01243">
    <property type="entry name" value="PNPOx_N"/>
    <property type="match status" value="1"/>
</dbReference>
<keyword evidence="3" id="KW-1185">Reference proteome</keyword>
<reference evidence="2 3" key="1">
    <citation type="submission" date="2019-06" db="EMBL/GenBank/DDBJ databases">
        <title>Whole genome shotgun sequence of Pseudonocardia saturnea NBRC 14499.</title>
        <authorList>
            <person name="Hosoyama A."/>
            <person name="Uohara A."/>
            <person name="Ohji S."/>
            <person name="Ichikawa N."/>
        </authorList>
    </citation>
    <scope>NUCLEOTIDE SEQUENCE [LARGE SCALE GENOMIC DNA]</scope>
    <source>
        <strain evidence="2 3">NBRC 14499</strain>
    </source>
</reference>
<feature type="domain" description="Pyridoxamine 5'-phosphate oxidase N-terminal" evidence="1">
    <location>
        <begin position="16"/>
        <end position="134"/>
    </location>
</feature>
<dbReference type="Proteomes" id="UP000320693">
    <property type="component" value="Unassembled WGS sequence"/>
</dbReference>
<comment type="caution">
    <text evidence="2">The sequence shown here is derived from an EMBL/GenBank/DDBJ whole genome shotgun (WGS) entry which is preliminary data.</text>
</comment>
<organism evidence="2 3">
    <name type="scientific">Pseudonocardia saturnea</name>
    <dbReference type="NCBI Taxonomy" id="33909"/>
    <lineage>
        <taxon>Bacteria</taxon>
        <taxon>Bacillati</taxon>
        <taxon>Actinomycetota</taxon>
        <taxon>Actinomycetes</taxon>
        <taxon>Pseudonocardiales</taxon>
        <taxon>Pseudonocardiaceae</taxon>
        <taxon>Pseudonocardia</taxon>
    </lineage>
</organism>
<dbReference type="EMBL" id="BJNH01000019">
    <property type="protein sequence ID" value="GEC24939.1"/>
    <property type="molecule type" value="Genomic_DNA"/>
</dbReference>